<evidence type="ECO:0000313" key="2">
    <source>
        <dbReference type="Proteomes" id="UP000243342"/>
    </source>
</evidence>
<gene>
    <name evidence="1" type="ORF">BIV57_00870</name>
</gene>
<sequence length="148" mass="16827">MIPEDTADVIVRCQRDRTVHVRLCDRFREDQDCLHYAVEASAPGLNARVDAVAAWNWDADLAPFLDELAADFRGWRGERVWQTADRDLAVRAIFHSGGHVAVSWTLCPWRNPTDGWKATVTTWLEAGEQMSILAADVRDFLHHEPETT</sequence>
<evidence type="ECO:0000313" key="1">
    <source>
        <dbReference type="EMBL" id="OIV39425.1"/>
    </source>
</evidence>
<proteinExistence type="predicted"/>
<dbReference type="Proteomes" id="UP000243342">
    <property type="component" value="Unassembled WGS sequence"/>
</dbReference>
<dbReference type="Pfam" id="PF19739">
    <property type="entry name" value="DUF6228"/>
    <property type="match status" value="1"/>
</dbReference>
<dbReference type="STRING" id="1428644.BIV57_00870"/>
<keyword evidence="2" id="KW-1185">Reference proteome</keyword>
<dbReference type="EMBL" id="MLCF01000002">
    <property type="protein sequence ID" value="OIV39425.1"/>
    <property type="molecule type" value="Genomic_DNA"/>
</dbReference>
<dbReference type="OrthoDB" id="4548929at2"/>
<name>A0A1J7C117_9ACTN</name>
<dbReference type="AlphaFoldDB" id="A0A1J7C117"/>
<protein>
    <submittedName>
        <fullName evidence="1">Uncharacterized protein</fullName>
    </submittedName>
</protein>
<reference evidence="1 2" key="1">
    <citation type="submission" date="2016-10" db="EMBL/GenBank/DDBJ databases">
        <title>Genome sequence of Streptomyces gilvigriseus MUSC 26.</title>
        <authorList>
            <person name="Lee L.-H."/>
            <person name="Ser H.-L."/>
        </authorList>
    </citation>
    <scope>NUCLEOTIDE SEQUENCE [LARGE SCALE GENOMIC DNA]</scope>
    <source>
        <strain evidence="1 2">MUSC 26</strain>
    </source>
</reference>
<dbReference type="RefSeq" id="WP_071654628.1">
    <property type="nucleotide sequence ID" value="NZ_MLCF01000002.1"/>
</dbReference>
<comment type="caution">
    <text evidence="1">The sequence shown here is derived from an EMBL/GenBank/DDBJ whole genome shotgun (WGS) entry which is preliminary data.</text>
</comment>
<accession>A0A1J7C117</accession>
<dbReference type="InterPro" id="IPR046196">
    <property type="entry name" value="DUF6228"/>
</dbReference>
<organism evidence="1 2">
    <name type="scientific">Mangrovactinospora gilvigrisea</name>
    <dbReference type="NCBI Taxonomy" id="1428644"/>
    <lineage>
        <taxon>Bacteria</taxon>
        <taxon>Bacillati</taxon>
        <taxon>Actinomycetota</taxon>
        <taxon>Actinomycetes</taxon>
        <taxon>Kitasatosporales</taxon>
        <taxon>Streptomycetaceae</taxon>
        <taxon>Mangrovactinospora</taxon>
    </lineage>
</organism>